<dbReference type="PANTHER" id="PTHR43761">
    <property type="entry name" value="D-ISOMER SPECIFIC 2-HYDROXYACID DEHYDROGENASE FAMILY PROTEIN (AFU_ORTHOLOGUE AFUA_1G13630)"/>
    <property type="match status" value="1"/>
</dbReference>
<dbReference type="PROSITE" id="PS00671">
    <property type="entry name" value="D_2_HYDROXYACID_DH_3"/>
    <property type="match status" value="1"/>
</dbReference>
<reference evidence="7" key="1">
    <citation type="submission" date="2014-12" db="EMBL/GenBank/DDBJ databases">
        <title>Genome Sequence of Valsa Canker Pathogens Uncovers a Specific Adaption of Colonization on Woody Bark.</title>
        <authorList>
            <person name="Yin Z."/>
            <person name="Liu H."/>
            <person name="Gao X."/>
            <person name="Li Z."/>
            <person name="Song N."/>
            <person name="Ke X."/>
            <person name="Dai Q."/>
            <person name="Wu Y."/>
            <person name="Sun Y."/>
            <person name="Xu J.-R."/>
            <person name="Kang Z.K."/>
            <person name="Wang L."/>
            <person name="Huang L."/>
        </authorList>
    </citation>
    <scope>NUCLEOTIDE SEQUENCE [LARGE SCALE GENOMIC DNA]</scope>
    <source>
        <strain evidence="7">03-8</strain>
    </source>
</reference>
<dbReference type="SUPFAM" id="SSF52283">
    <property type="entry name" value="Formate/glycerate dehydrogenase catalytic domain-like"/>
    <property type="match status" value="1"/>
</dbReference>
<dbReference type="OrthoDB" id="298012at2759"/>
<dbReference type="InterPro" id="IPR036291">
    <property type="entry name" value="NAD(P)-bd_dom_sf"/>
</dbReference>
<evidence type="ECO:0000259" key="6">
    <source>
        <dbReference type="Pfam" id="PF02826"/>
    </source>
</evidence>
<dbReference type="PANTHER" id="PTHR43761:SF1">
    <property type="entry name" value="D-ISOMER SPECIFIC 2-HYDROXYACID DEHYDROGENASE CATALYTIC DOMAIN-CONTAINING PROTEIN-RELATED"/>
    <property type="match status" value="1"/>
</dbReference>
<dbReference type="InterPro" id="IPR006139">
    <property type="entry name" value="D-isomer_2_OHA_DH_cat_dom"/>
</dbReference>
<dbReference type="Pfam" id="PF02826">
    <property type="entry name" value="2-Hacid_dh_C"/>
    <property type="match status" value="1"/>
</dbReference>
<evidence type="ECO:0000313" key="8">
    <source>
        <dbReference type="Proteomes" id="UP000078559"/>
    </source>
</evidence>
<organism evidence="7 8">
    <name type="scientific">Cytospora mali</name>
    <name type="common">Apple Valsa canker fungus</name>
    <name type="synonym">Valsa mali</name>
    <dbReference type="NCBI Taxonomy" id="578113"/>
    <lineage>
        <taxon>Eukaryota</taxon>
        <taxon>Fungi</taxon>
        <taxon>Dikarya</taxon>
        <taxon>Ascomycota</taxon>
        <taxon>Pezizomycotina</taxon>
        <taxon>Sordariomycetes</taxon>
        <taxon>Sordariomycetidae</taxon>
        <taxon>Diaporthales</taxon>
        <taxon>Cytosporaceae</taxon>
        <taxon>Cytospora</taxon>
    </lineage>
</organism>
<comment type="similarity">
    <text evidence="1 4">Belongs to the D-isomer specific 2-hydroxyacid dehydrogenase family.</text>
</comment>
<feature type="domain" description="D-isomer specific 2-hydroxyacid dehydrogenase catalytic" evidence="5">
    <location>
        <begin position="48"/>
        <end position="340"/>
    </location>
</feature>
<dbReference type="GO" id="GO:0016616">
    <property type="term" value="F:oxidoreductase activity, acting on the CH-OH group of donors, NAD or NADP as acceptor"/>
    <property type="evidence" value="ECO:0007669"/>
    <property type="project" value="InterPro"/>
</dbReference>
<protein>
    <submittedName>
        <fullName evidence="7">Glycerate dehydrogenase</fullName>
    </submittedName>
</protein>
<dbReference type="SMR" id="A0A194VPW7"/>
<dbReference type="Gene3D" id="3.40.50.720">
    <property type="entry name" value="NAD(P)-binding Rossmann-like Domain"/>
    <property type="match status" value="2"/>
</dbReference>
<evidence type="ECO:0000256" key="3">
    <source>
        <dbReference type="ARBA" id="ARBA00023027"/>
    </source>
</evidence>
<proteinExistence type="inferred from homology"/>
<dbReference type="Pfam" id="PF00389">
    <property type="entry name" value="2-Hacid_dh"/>
    <property type="match status" value="1"/>
</dbReference>
<dbReference type="CDD" id="cd05198">
    <property type="entry name" value="formate_dh_like"/>
    <property type="match status" value="1"/>
</dbReference>
<keyword evidence="2 4" id="KW-0560">Oxidoreductase</keyword>
<evidence type="ECO:0000313" key="7">
    <source>
        <dbReference type="EMBL" id="KUI65870.1"/>
    </source>
</evidence>
<gene>
    <name evidence="7" type="ORF">VM1G_02553</name>
</gene>
<dbReference type="EMBL" id="CM003099">
    <property type="protein sequence ID" value="KUI65870.1"/>
    <property type="molecule type" value="Genomic_DNA"/>
</dbReference>
<sequence>MASDAAPTPALSLPQHLNIVALETFFTPIPTLRIPAPYTFSLKQYTRTTIGEVPSRIYDAEILITTTLPLRADALSTQVCPKLRLIVVMASGTDSIDLDACTERGIRVLNSPNCNVDAVAEHAVALYFATRRSLLPTMRALNAGDWPRQGTLMTRAYVAGCPPLTCHHETVVIVGFGGVGRKVAKVLGGLGMKVLVAARKGWPVPDGRVSFEEALRTATVLVLCCPRSPETVDLVSTREFTLMREDAVLINVARGGIVNEAAMVTALREGQIAGAGVDVFSQEPASPETSPLLEREAQGLNLVTTPHTAWVAMDTTRNYQRVLQENIEGYILGRIQEERVKA</sequence>
<keyword evidence="3" id="KW-0520">NAD</keyword>
<feature type="domain" description="D-isomer specific 2-hydroxyacid dehydrogenase NAD-binding" evidence="6">
    <location>
        <begin position="125"/>
        <end position="309"/>
    </location>
</feature>
<dbReference type="Proteomes" id="UP000078559">
    <property type="component" value="Chromosome 2"/>
</dbReference>
<name>A0A194VPW7_CYTMA</name>
<accession>A0A194VPW7</accession>
<evidence type="ECO:0000256" key="2">
    <source>
        <dbReference type="ARBA" id="ARBA00023002"/>
    </source>
</evidence>
<dbReference type="InterPro" id="IPR029753">
    <property type="entry name" value="D-isomer_DH_CS"/>
</dbReference>
<evidence type="ECO:0000256" key="4">
    <source>
        <dbReference type="RuleBase" id="RU003719"/>
    </source>
</evidence>
<evidence type="ECO:0000256" key="1">
    <source>
        <dbReference type="ARBA" id="ARBA00005854"/>
    </source>
</evidence>
<dbReference type="InterPro" id="IPR050418">
    <property type="entry name" value="D-iso_2-hydroxyacid_DH_PdxB"/>
</dbReference>
<dbReference type="GO" id="GO:0051287">
    <property type="term" value="F:NAD binding"/>
    <property type="evidence" value="ECO:0007669"/>
    <property type="project" value="InterPro"/>
</dbReference>
<keyword evidence="8" id="KW-1185">Reference proteome</keyword>
<evidence type="ECO:0000259" key="5">
    <source>
        <dbReference type="Pfam" id="PF00389"/>
    </source>
</evidence>
<dbReference type="SUPFAM" id="SSF51735">
    <property type="entry name" value="NAD(P)-binding Rossmann-fold domains"/>
    <property type="match status" value="1"/>
</dbReference>
<dbReference type="AlphaFoldDB" id="A0A194VPW7"/>
<dbReference type="InterPro" id="IPR006140">
    <property type="entry name" value="D-isomer_DH_NAD-bd"/>
</dbReference>